<dbReference type="Gene3D" id="3.40.50.150">
    <property type="entry name" value="Vaccinia Virus protein VP39"/>
    <property type="match status" value="1"/>
</dbReference>
<dbReference type="EMBL" id="CP012342">
    <property type="protein sequence ID" value="AKV58673.1"/>
    <property type="molecule type" value="Genomic_DNA"/>
</dbReference>
<evidence type="ECO:0000313" key="2">
    <source>
        <dbReference type="EMBL" id="AKV58673.1"/>
    </source>
</evidence>
<evidence type="ECO:0000313" key="3">
    <source>
        <dbReference type="Proteomes" id="UP000060016"/>
    </source>
</evidence>
<proteinExistence type="predicted"/>
<dbReference type="Proteomes" id="UP000060016">
    <property type="component" value="Chromosome"/>
</dbReference>
<dbReference type="RefSeq" id="WP_198147790.1">
    <property type="nucleotide sequence ID" value="NZ_CP012342.1"/>
</dbReference>
<keyword evidence="3" id="KW-1185">Reference proteome</keyword>
<sequence length="270" mass="28889">MSVTGSGTSRRKPRSPKRRITGTYPIDTGHAAIVADPARDGGYILEVNRVPSSYVVPGAPEVLEYDYMQWAAGFIAGAELPEPFTAVHLGAAGCALPSYVNHRWDSRNIAVELDRGLARVVRNAFDPQVEIVVAEARAFTHALALASVDVIVRDVFAGPDTPRPLTTVEFFRAAHRALRPGGLFVANIGDRAGLPNTRTELAGLADVFAHTMAAATPEVLAGRAYGNVVVAASDTPLEFRGEVPSKEGSLLIDAHVNPHHDQPHPRRATP</sequence>
<gene>
    <name evidence="2" type="ORF">AK829_05215</name>
</gene>
<dbReference type="NCBIfam" id="NF037959">
    <property type="entry name" value="MFS_SpdSyn"/>
    <property type="match status" value="1"/>
</dbReference>
<dbReference type="InterPro" id="IPR029063">
    <property type="entry name" value="SAM-dependent_MTases_sf"/>
</dbReference>
<organism evidence="2 3">
    <name type="scientific">Corynebacterium riegelii</name>
    <dbReference type="NCBI Taxonomy" id="156976"/>
    <lineage>
        <taxon>Bacteria</taxon>
        <taxon>Bacillati</taxon>
        <taxon>Actinomycetota</taxon>
        <taxon>Actinomycetes</taxon>
        <taxon>Mycobacteriales</taxon>
        <taxon>Corynebacteriaceae</taxon>
        <taxon>Corynebacterium</taxon>
    </lineage>
</organism>
<accession>A0A0K1RBA9</accession>
<dbReference type="PATRIC" id="fig|156976.3.peg.1036"/>
<feature type="region of interest" description="Disordered" evidence="1">
    <location>
        <begin position="1"/>
        <end position="22"/>
    </location>
</feature>
<reference evidence="2 3" key="1">
    <citation type="submission" date="2015-08" db="EMBL/GenBank/DDBJ databases">
        <authorList>
            <person name="Babu N.S."/>
            <person name="Beckwith C.J."/>
            <person name="Beseler K.G."/>
            <person name="Brison A."/>
            <person name="Carone J.V."/>
            <person name="Caskin T.P."/>
            <person name="Diamond M."/>
            <person name="Durham M.E."/>
            <person name="Foxe J.M."/>
            <person name="Go M."/>
            <person name="Henderson B.A."/>
            <person name="Jones I.B."/>
            <person name="McGettigan J.A."/>
            <person name="Micheletti S.J."/>
            <person name="Nasrallah M.E."/>
            <person name="Ortiz D."/>
            <person name="Piller C.R."/>
            <person name="Privatt S.R."/>
            <person name="Schneider S.L."/>
            <person name="Sharp S."/>
            <person name="Smith T.C."/>
            <person name="Stanton J.D."/>
            <person name="Ullery H.E."/>
            <person name="Wilson R.J."/>
            <person name="Serrano M.G."/>
            <person name="Buck G."/>
            <person name="Lee V."/>
            <person name="Wang Y."/>
            <person name="Carvalho R."/>
            <person name="Voegtly L."/>
            <person name="Shi R."/>
            <person name="Duckworth R."/>
            <person name="Johnson A."/>
            <person name="Loviza R."/>
            <person name="Walstead R."/>
            <person name="Shah Z."/>
            <person name="Kiflezghi M."/>
            <person name="Wade K."/>
            <person name="Ball S.L."/>
            <person name="Bradley K.W."/>
            <person name="Asai D.J."/>
            <person name="Bowman C.A."/>
            <person name="Russell D.A."/>
            <person name="Pope W.H."/>
            <person name="Jacobs-Sera D."/>
            <person name="Hendrix R.W."/>
            <person name="Hatfull G.F."/>
        </authorList>
    </citation>
    <scope>NUCLEOTIDE SEQUENCE [LARGE SCALE GENOMIC DNA]</scope>
    <source>
        <strain evidence="2 3">PUDD_83A45</strain>
    </source>
</reference>
<dbReference type="AlphaFoldDB" id="A0A0K1RBA9"/>
<dbReference type="CDD" id="cd02440">
    <property type="entry name" value="AdoMet_MTases"/>
    <property type="match status" value="1"/>
</dbReference>
<feature type="compositionally biased region" description="Basic residues" evidence="1">
    <location>
        <begin position="9"/>
        <end position="20"/>
    </location>
</feature>
<evidence type="ECO:0000256" key="1">
    <source>
        <dbReference type="SAM" id="MobiDB-lite"/>
    </source>
</evidence>
<dbReference type="SUPFAM" id="SSF53335">
    <property type="entry name" value="S-adenosyl-L-methionine-dependent methyltransferases"/>
    <property type="match status" value="1"/>
</dbReference>
<protein>
    <recommendedName>
        <fullName evidence="4">Spermidine synthase</fullName>
    </recommendedName>
</protein>
<evidence type="ECO:0008006" key="4">
    <source>
        <dbReference type="Google" id="ProtNLM"/>
    </source>
</evidence>
<dbReference type="STRING" id="156976.AK829_05215"/>
<name>A0A0K1RBA9_9CORY</name>
<dbReference type="KEGG" id="crie:AK829_05215"/>